<comment type="catalytic activity">
    <reaction evidence="6">
        <text>3-phosphoshikimate + phosphoenolpyruvate = 5-O-(1-carboxyvinyl)-3-phosphoshikimate + phosphate</text>
        <dbReference type="Rhea" id="RHEA:21256"/>
        <dbReference type="ChEBI" id="CHEBI:43474"/>
        <dbReference type="ChEBI" id="CHEBI:57701"/>
        <dbReference type="ChEBI" id="CHEBI:58702"/>
        <dbReference type="ChEBI" id="CHEBI:145989"/>
        <dbReference type="EC" id="2.5.1.19"/>
    </reaction>
    <physiologicalReaction direction="left-to-right" evidence="6">
        <dbReference type="Rhea" id="RHEA:21257"/>
    </physiologicalReaction>
</comment>
<feature type="binding site" evidence="7">
    <location>
        <position position="176"/>
    </location>
    <ligand>
        <name>phosphoenolpyruvate</name>
        <dbReference type="ChEBI" id="CHEBI:58702"/>
    </ligand>
</feature>
<evidence type="ECO:0000256" key="6">
    <source>
        <dbReference type="ARBA" id="ARBA00044633"/>
    </source>
</evidence>
<dbReference type="GO" id="GO:0009423">
    <property type="term" value="P:chorismate biosynthetic process"/>
    <property type="evidence" value="ECO:0007669"/>
    <property type="project" value="UniProtKB-UniRule"/>
</dbReference>
<comment type="subunit">
    <text evidence="7">Monomer.</text>
</comment>
<evidence type="ECO:0000256" key="3">
    <source>
        <dbReference type="ARBA" id="ARBA00022605"/>
    </source>
</evidence>
<comment type="pathway">
    <text evidence="1 7">Metabolic intermediate biosynthesis; chorismate biosynthesis; chorismate from D-erythrose 4-phosphate and phosphoenolpyruvate: step 6/7.</text>
</comment>
<keyword evidence="11" id="KW-1185">Reference proteome</keyword>
<feature type="binding site" evidence="7">
    <location>
        <position position="28"/>
    </location>
    <ligand>
        <name>3-phosphoshikimate</name>
        <dbReference type="ChEBI" id="CHEBI:145989"/>
    </ligand>
</feature>
<dbReference type="InterPro" id="IPR001986">
    <property type="entry name" value="Enolpyruvate_Tfrase_dom"/>
</dbReference>
<dbReference type="NCBIfam" id="TIGR01356">
    <property type="entry name" value="aroA"/>
    <property type="match status" value="1"/>
</dbReference>
<dbReference type="GO" id="GO:0005737">
    <property type="term" value="C:cytoplasm"/>
    <property type="evidence" value="ECO:0007669"/>
    <property type="project" value="UniProtKB-SubCell"/>
</dbReference>
<comment type="caution">
    <text evidence="7">Lacks conserved residue(s) required for the propagation of feature annotation.</text>
</comment>
<feature type="binding site" evidence="7">
    <location>
        <position position="32"/>
    </location>
    <ligand>
        <name>3-phosphoshikimate</name>
        <dbReference type="ChEBI" id="CHEBI:145989"/>
    </ligand>
</feature>
<dbReference type="AlphaFoldDB" id="A0A5K7XGY2"/>
<organism evidence="10 11">
    <name type="scientific">Lacipirellula parvula</name>
    <dbReference type="NCBI Taxonomy" id="2650471"/>
    <lineage>
        <taxon>Bacteria</taxon>
        <taxon>Pseudomonadati</taxon>
        <taxon>Planctomycetota</taxon>
        <taxon>Planctomycetia</taxon>
        <taxon>Pirellulales</taxon>
        <taxon>Lacipirellulaceae</taxon>
        <taxon>Lacipirellula</taxon>
    </lineage>
</organism>
<feature type="binding site" evidence="7">
    <location>
        <position position="318"/>
    </location>
    <ligand>
        <name>3-phosphoshikimate</name>
        <dbReference type="ChEBI" id="CHEBI:145989"/>
    </ligand>
</feature>
<feature type="binding site" evidence="7">
    <location>
        <position position="27"/>
    </location>
    <ligand>
        <name>3-phosphoshikimate</name>
        <dbReference type="ChEBI" id="CHEBI:145989"/>
    </ligand>
</feature>
<keyword evidence="5 7" id="KW-0057">Aromatic amino acid biosynthesis</keyword>
<comment type="subcellular location">
    <subcellularLocation>
        <location evidence="7">Cytoplasm</location>
    </subcellularLocation>
</comment>
<evidence type="ECO:0000256" key="7">
    <source>
        <dbReference type="HAMAP-Rule" id="MF_00210"/>
    </source>
</evidence>
<feature type="binding site" evidence="7">
    <location>
        <position position="128"/>
    </location>
    <ligand>
        <name>phosphoenolpyruvate</name>
        <dbReference type="ChEBI" id="CHEBI:58702"/>
    </ligand>
</feature>
<evidence type="ECO:0000259" key="9">
    <source>
        <dbReference type="Pfam" id="PF00275"/>
    </source>
</evidence>
<dbReference type="GO" id="GO:0008652">
    <property type="term" value="P:amino acid biosynthetic process"/>
    <property type="evidence" value="ECO:0007669"/>
    <property type="project" value="UniProtKB-KW"/>
</dbReference>
<evidence type="ECO:0000256" key="8">
    <source>
        <dbReference type="SAM" id="MobiDB-lite"/>
    </source>
</evidence>
<feature type="binding site" evidence="7">
    <location>
        <position position="349"/>
    </location>
    <ligand>
        <name>phosphoenolpyruvate</name>
        <dbReference type="ChEBI" id="CHEBI:58702"/>
    </ligand>
</feature>
<keyword evidence="7" id="KW-0963">Cytoplasm</keyword>
<protein>
    <recommendedName>
        <fullName evidence="7">3-phosphoshikimate 1-carboxyvinyltransferase</fullName>
        <ecNumber evidence="7">2.5.1.19</ecNumber>
    </recommendedName>
    <alternativeName>
        <fullName evidence="7">5-enolpyruvylshikimate-3-phosphate synthase</fullName>
        <shortName evidence="7">EPSP synthase</shortName>
        <shortName evidence="7">EPSPS</shortName>
    </alternativeName>
</protein>
<dbReference type="PROSITE" id="PS00104">
    <property type="entry name" value="EPSP_SYNTHASE_1"/>
    <property type="match status" value="1"/>
</dbReference>
<dbReference type="GO" id="GO:0009073">
    <property type="term" value="P:aromatic amino acid family biosynthetic process"/>
    <property type="evidence" value="ECO:0007669"/>
    <property type="project" value="UniProtKB-KW"/>
</dbReference>
<dbReference type="PANTHER" id="PTHR21090">
    <property type="entry name" value="AROM/DEHYDROQUINATE SYNTHASE"/>
    <property type="match status" value="1"/>
</dbReference>
<reference evidence="11" key="1">
    <citation type="submission" date="2019-10" db="EMBL/GenBank/DDBJ databases">
        <title>Lacipirellula parvula gen. nov., sp. nov., representing a lineage of planctomycetes widespread in freshwater anoxic habitats, and description of the family Lacipirellulaceae.</title>
        <authorList>
            <person name="Dedysh S.N."/>
            <person name="Kulichevskaya I.S."/>
            <person name="Beletsky A.V."/>
            <person name="Rakitin A.L."/>
            <person name="Mardanov A.V."/>
            <person name="Ivanova A.A."/>
            <person name="Saltykova V.X."/>
            <person name="Rijpstra W.I.C."/>
            <person name="Sinninghe Damste J.S."/>
            <person name="Ravin N.V."/>
        </authorList>
    </citation>
    <scope>NUCLEOTIDE SEQUENCE [LARGE SCALE GENOMIC DNA]</scope>
    <source>
        <strain evidence="11">PX69</strain>
    </source>
</reference>
<dbReference type="SUPFAM" id="SSF55205">
    <property type="entry name" value="EPT/RTPC-like"/>
    <property type="match status" value="1"/>
</dbReference>
<dbReference type="UniPathway" id="UPA00053">
    <property type="reaction ID" value="UER00089"/>
</dbReference>
<feature type="binding site" evidence="7">
    <location>
        <position position="27"/>
    </location>
    <ligand>
        <name>phosphoenolpyruvate</name>
        <dbReference type="ChEBI" id="CHEBI:58702"/>
    </ligand>
</feature>
<dbReference type="PANTHER" id="PTHR21090:SF5">
    <property type="entry name" value="PENTAFUNCTIONAL AROM POLYPEPTIDE"/>
    <property type="match status" value="1"/>
</dbReference>
<comment type="similarity">
    <text evidence="2 7">Belongs to the EPSP synthase family.</text>
</comment>
<dbReference type="CDD" id="cd01556">
    <property type="entry name" value="EPSP_synthase"/>
    <property type="match status" value="1"/>
</dbReference>
<dbReference type="PIRSF" id="PIRSF000505">
    <property type="entry name" value="EPSPS"/>
    <property type="match status" value="1"/>
</dbReference>
<evidence type="ECO:0000256" key="2">
    <source>
        <dbReference type="ARBA" id="ARBA00009948"/>
    </source>
</evidence>
<proteinExistence type="inferred from homology"/>
<dbReference type="EMBL" id="AP021861">
    <property type="protein sequence ID" value="BBO33493.1"/>
    <property type="molecule type" value="Genomic_DNA"/>
</dbReference>
<accession>A0A5K7XGY2</accession>
<name>A0A5K7XGY2_9BACT</name>
<dbReference type="HAMAP" id="MF_00210">
    <property type="entry name" value="EPSP_synth"/>
    <property type="match status" value="1"/>
</dbReference>
<feature type="binding site" evidence="7">
    <location>
        <position position="345"/>
    </location>
    <ligand>
        <name>3-phosphoshikimate</name>
        <dbReference type="ChEBI" id="CHEBI:145989"/>
    </ligand>
</feature>
<dbReference type="GO" id="GO:0003866">
    <property type="term" value="F:3-phosphoshikimate 1-carboxyvinyltransferase activity"/>
    <property type="evidence" value="ECO:0007669"/>
    <property type="project" value="UniProtKB-UniRule"/>
</dbReference>
<dbReference type="KEGG" id="lpav:PLANPX_3105"/>
<feature type="binding site" evidence="7">
    <location>
        <position position="176"/>
    </location>
    <ligand>
        <name>3-phosphoshikimate</name>
        <dbReference type="ChEBI" id="CHEBI:145989"/>
    </ligand>
</feature>
<evidence type="ECO:0000313" key="10">
    <source>
        <dbReference type="EMBL" id="BBO33493.1"/>
    </source>
</evidence>
<feature type="binding site" evidence="7">
    <location>
        <position position="175"/>
    </location>
    <ligand>
        <name>3-phosphoshikimate</name>
        <dbReference type="ChEBI" id="CHEBI:145989"/>
    </ligand>
</feature>
<feature type="domain" description="Enolpyruvate transferase" evidence="9">
    <location>
        <begin position="15"/>
        <end position="424"/>
    </location>
</feature>
<gene>
    <name evidence="7" type="primary">aroA</name>
    <name evidence="10" type="ORF">PLANPX_3105</name>
</gene>
<evidence type="ECO:0000256" key="5">
    <source>
        <dbReference type="ARBA" id="ARBA00023141"/>
    </source>
</evidence>
<evidence type="ECO:0000256" key="4">
    <source>
        <dbReference type="ARBA" id="ARBA00022679"/>
    </source>
</evidence>
<dbReference type="Gene3D" id="3.65.10.10">
    <property type="entry name" value="Enolpyruvate transferase domain"/>
    <property type="match status" value="2"/>
</dbReference>
<dbReference type="InterPro" id="IPR013792">
    <property type="entry name" value="RNA3'P_cycl/enolpyr_Trfase_a/b"/>
</dbReference>
<feature type="binding site" evidence="7">
    <location>
        <position position="100"/>
    </location>
    <ligand>
        <name>phosphoenolpyruvate</name>
        <dbReference type="ChEBI" id="CHEBI:58702"/>
    </ligand>
</feature>
<feature type="binding site" evidence="7">
    <location>
        <position position="174"/>
    </location>
    <ligand>
        <name>3-phosphoshikimate</name>
        <dbReference type="ChEBI" id="CHEBI:145989"/>
    </ligand>
</feature>
<keyword evidence="4 7" id="KW-0808">Transferase</keyword>
<dbReference type="InterPro" id="IPR023193">
    <property type="entry name" value="EPSP_synthase_CS"/>
</dbReference>
<dbReference type="Proteomes" id="UP000326837">
    <property type="component" value="Chromosome"/>
</dbReference>
<feature type="binding site" evidence="7">
    <location>
        <position position="415"/>
    </location>
    <ligand>
        <name>phosphoenolpyruvate</name>
        <dbReference type="ChEBI" id="CHEBI:58702"/>
    </ligand>
</feature>
<dbReference type="InterPro" id="IPR036968">
    <property type="entry name" value="Enolpyruvate_Tfrase_sf"/>
</dbReference>
<dbReference type="PROSITE" id="PS00885">
    <property type="entry name" value="EPSP_SYNTHASE_2"/>
    <property type="match status" value="1"/>
</dbReference>
<dbReference type="Pfam" id="PF00275">
    <property type="entry name" value="EPSP_synthase"/>
    <property type="match status" value="1"/>
</dbReference>
<feature type="binding site" evidence="7">
    <location>
        <position position="202"/>
    </location>
    <ligand>
        <name>3-phosphoshikimate</name>
        <dbReference type="ChEBI" id="CHEBI:145989"/>
    </ligand>
</feature>
<feature type="active site" description="Proton acceptor" evidence="7">
    <location>
        <position position="318"/>
    </location>
</feature>
<feature type="region of interest" description="Disordered" evidence="8">
    <location>
        <begin position="1"/>
        <end position="24"/>
    </location>
</feature>
<dbReference type="EC" id="2.5.1.19" evidence="7"/>
<evidence type="ECO:0000313" key="11">
    <source>
        <dbReference type="Proteomes" id="UP000326837"/>
    </source>
</evidence>
<dbReference type="RefSeq" id="WP_152099246.1">
    <property type="nucleotide sequence ID" value="NZ_AP021861.1"/>
</dbReference>
<evidence type="ECO:0000256" key="1">
    <source>
        <dbReference type="ARBA" id="ARBA00004811"/>
    </source>
</evidence>
<feature type="binding site" evidence="7">
    <location>
        <position position="390"/>
    </location>
    <ligand>
        <name>phosphoenolpyruvate</name>
        <dbReference type="ChEBI" id="CHEBI:58702"/>
    </ligand>
</feature>
<dbReference type="InterPro" id="IPR006264">
    <property type="entry name" value="EPSP_synthase"/>
</dbReference>
<sequence>MSAAPDSIEMTPVAGPVNGSIRPPGSKSITNRALICAALADGASTLTGALESEDTHVMIAALQQLGIAVEVSDHGRTLRVAGCGGKIPAKSAELFIANSGTSMRFLTAMATIGHGAYKLDGIARMRERPIGDLVSSLRQLGVQIEALGANECPPVAVTASGLPGGEASIRGDVSSQFLSGLLMAAPYAQQPITLKVSGTLVSIPYVDMTIKVMESFGAAATATSDYAKISVSNGQQYRGIEYAIEPDASAASYYFALAAITGGRITVENLSRASLQGDVEFCDCLAQMGASVEYGPDSITVQGGKLHGIDVDMNGISDTVQTLSVVALFADGPTRMRNVAHIRHKETDRIGATACELRKLGATVDETEDGLTVHPGTLRGAAIDTYNDHRMAMSFALAGLRTPGVVIRNPGCTSKTYPEFFEDLARLIRGA</sequence>
<keyword evidence="3 7" id="KW-0028">Amino-acid biosynthesis</keyword>
<comment type="function">
    <text evidence="7">Catalyzes the transfer of the enolpyruvyl moiety of phosphoenolpyruvate (PEP) to the 5-hydroxyl of shikimate-3-phosphate (S3P) to produce enolpyruvyl shikimate-3-phosphate and inorganic phosphate.</text>
</comment>